<reference evidence="3" key="1">
    <citation type="submission" date="2021-07" db="EMBL/GenBank/DDBJ databases">
        <authorList>
            <person name="Branca A.L. A."/>
        </authorList>
    </citation>
    <scope>NUCLEOTIDE SEQUENCE</scope>
</reference>
<feature type="compositionally biased region" description="Polar residues" evidence="1">
    <location>
        <begin position="33"/>
        <end position="55"/>
    </location>
</feature>
<evidence type="ECO:0000256" key="1">
    <source>
        <dbReference type="SAM" id="MobiDB-lite"/>
    </source>
</evidence>
<gene>
    <name evidence="3" type="ORF">PSALAMII_LOCUS499</name>
</gene>
<evidence type="ECO:0000256" key="2">
    <source>
        <dbReference type="SAM" id="Phobius"/>
    </source>
</evidence>
<dbReference type="Proteomes" id="UP001152649">
    <property type="component" value="Unassembled WGS sequence"/>
</dbReference>
<keyword evidence="2" id="KW-1133">Transmembrane helix</keyword>
<feature type="transmembrane region" description="Helical" evidence="2">
    <location>
        <begin position="295"/>
        <end position="322"/>
    </location>
</feature>
<evidence type="ECO:0000313" key="4">
    <source>
        <dbReference type="Proteomes" id="UP001152649"/>
    </source>
</evidence>
<comment type="caution">
    <text evidence="3">The sequence shown here is derived from an EMBL/GenBank/DDBJ whole genome shotgun (WGS) entry which is preliminary data.</text>
</comment>
<keyword evidence="4" id="KW-1185">Reference proteome</keyword>
<feature type="region of interest" description="Disordered" evidence="1">
    <location>
        <begin position="33"/>
        <end position="76"/>
    </location>
</feature>
<proteinExistence type="predicted"/>
<sequence>MPLSRLPLVSYDISKSTVAFLGIWLTARNTQPTFASRKPTSNHDTGSQISQLSPEDSSRLHEMPVSEQSSSPTLHRPLYCDHLRSKSNSPFNTPAIASATEVNHNGRVTGVDLSTGTTRGQHINTGFDDRILPKADSKSDATSLLQEIISKIALLPVELDRVPPQGFASSDKSHPEYSPESYVAPLEFSMSQEHTKDAMGTETGKGNLSQKEMTSNFGTGRSVIAGHISETTRHSSSEVTTHDYPTLSQTLAETTSSQSSSQTIGPISVTKTSNREWQDTAISGSNISVGFSKPVVALLLSIVLGGILVLIGIFAIHGFILLRLHKQTGGSVTVRSHATVSFPDKKERILPRTAEFSHFSIDT</sequence>
<keyword evidence="2" id="KW-0812">Transmembrane</keyword>
<organism evidence="3 4">
    <name type="scientific">Penicillium salamii</name>
    <dbReference type="NCBI Taxonomy" id="1612424"/>
    <lineage>
        <taxon>Eukaryota</taxon>
        <taxon>Fungi</taxon>
        <taxon>Dikarya</taxon>
        <taxon>Ascomycota</taxon>
        <taxon>Pezizomycotina</taxon>
        <taxon>Eurotiomycetes</taxon>
        <taxon>Eurotiomycetidae</taxon>
        <taxon>Eurotiales</taxon>
        <taxon>Aspergillaceae</taxon>
        <taxon>Penicillium</taxon>
    </lineage>
</organism>
<keyword evidence="2" id="KW-0472">Membrane</keyword>
<protein>
    <submittedName>
        <fullName evidence="3">Uncharacterized protein</fullName>
    </submittedName>
</protein>
<evidence type="ECO:0000313" key="3">
    <source>
        <dbReference type="EMBL" id="CAG8241059.1"/>
    </source>
</evidence>
<accession>A0A9W4I8N9</accession>
<name>A0A9W4I8N9_9EURO</name>
<dbReference type="AlphaFoldDB" id="A0A9W4I8N9"/>
<dbReference type="EMBL" id="CAJVPG010000019">
    <property type="protein sequence ID" value="CAG8241059.1"/>
    <property type="molecule type" value="Genomic_DNA"/>
</dbReference>
<dbReference type="OrthoDB" id="7305308at2759"/>